<dbReference type="Proteomes" id="UP001515480">
    <property type="component" value="Unassembled WGS sequence"/>
</dbReference>
<dbReference type="SMART" id="SM00886">
    <property type="entry name" value="Dabb"/>
    <property type="match status" value="1"/>
</dbReference>
<dbReference type="AlphaFoldDB" id="A0AB34JK65"/>
<dbReference type="InterPro" id="IPR013097">
    <property type="entry name" value="Dabb"/>
</dbReference>
<comment type="caution">
    <text evidence="3">The sequence shown here is derived from an EMBL/GenBank/DDBJ whole genome shotgun (WGS) entry which is preliminary data.</text>
</comment>
<dbReference type="PANTHER" id="PTHR33178:SF10">
    <property type="entry name" value="STRESS-RESPONSE A_B BARREL DOMAIN-CONTAINING PROTEIN"/>
    <property type="match status" value="1"/>
</dbReference>
<dbReference type="InterPro" id="IPR011008">
    <property type="entry name" value="Dimeric_a/b-barrel"/>
</dbReference>
<proteinExistence type="predicted"/>
<reference evidence="3 4" key="1">
    <citation type="journal article" date="2024" name="Science">
        <title>Giant polyketide synthase enzymes in the biosynthesis of giant marine polyether toxins.</title>
        <authorList>
            <person name="Fallon T.R."/>
            <person name="Shende V.V."/>
            <person name="Wierzbicki I.H."/>
            <person name="Pendleton A.L."/>
            <person name="Watervoot N.F."/>
            <person name="Auber R.P."/>
            <person name="Gonzalez D.J."/>
            <person name="Wisecaver J.H."/>
            <person name="Moore B.S."/>
        </authorList>
    </citation>
    <scope>NUCLEOTIDE SEQUENCE [LARGE SCALE GENOMIC DNA]</scope>
    <source>
        <strain evidence="3 4">12B1</strain>
    </source>
</reference>
<feature type="domain" description="Stress-response A/B barrel" evidence="2">
    <location>
        <begin position="5"/>
        <end position="98"/>
    </location>
</feature>
<evidence type="ECO:0000259" key="2">
    <source>
        <dbReference type="PROSITE" id="PS51502"/>
    </source>
</evidence>
<name>A0AB34JK65_PRYPA</name>
<dbReference type="PROSITE" id="PS51502">
    <property type="entry name" value="S_R_A_B_BARREL"/>
    <property type="match status" value="1"/>
</dbReference>
<dbReference type="Pfam" id="PF07876">
    <property type="entry name" value="Dabb"/>
    <property type="match status" value="1"/>
</dbReference>
<gene>
    <name evidence="3" type="ORF">AB1Y20_022646</name>
</gene>
<accession>A0AB34JK65</accession>
<dbReference type="SUPFAM" id="SSF54909">
    <property type="entry name" value="Dimeric alpha+beta barrel"/>
    <property type="match status" value="1"/>
</dbReference>
<evidence type="ECO:0000256" key="1">
    <source>
        <dbReference type="ARBA" id="ARBA00011738"/>
    </source>
</evidence>
<dbReference type="EMBL" id="JBGBPQ010000008">
    <property type="protein sequence ID" value="KAL1521092.1"/>
    <property type="molecule type" value="Genomic_DNA"/>
</dbReference>
<dbReference type="Gene3D" id="3.30.70.100">
    <property type="match status" value="1"/>
</dbReference>
<evidence type="ECO:0000313" key="4">
    <source>
        <dbReference type="Proteomes" id="UP001515480"/>
    </source>
</evidence>
<comment type="subunit">
    <text evidence="1">Homodimer.</text>
</comment>
<dbReference type="PANTHER" id="PTHR33178">
    <property type="match status" value="1"/>
</dbReference>
<organism evidence="3 4">
    <name type="scientific">Prymnesium parvum</name>
    <name type="common">Toxic golden alga</name>
    <dbReference type="NCBI Taxonomy" id="97485"/>
    <lineage>
        <taxon>Eukaryota</taxon>
        <taxon>Haptista</taxon>
        <taxon>Haptophyta</taxon>
        <taxon>Prymnesiophyceae</taxon>
        <taxon>Prymnesiales</taxon>
        <taxon>Prymnesiaceae</taxon>
        <taxon>Prymnesium</taxon>
    </lineage>
</organism>
<protein>
    <recommendedName>
        <fullName evidence="2">Stress-response A/B barrel domain-containing protein</fullName>
    </recommendedName>
</protein>
<sequence length="113" mass="12667">MGAKVRHVVLFSFTAGAPTEEIVRAFDELVQQLGELVLEYERGVQCSEEGLHKGTTHAFMLTFGSLQARDEYVPHPLHAKFVDTWVKPYVDQVVVSDYEVLRPLAAGTPEQHT</sequence>
<keyword evidence="4" id="KW-1185">Reference proteome</keyword>
<evidence type="ECO:0000313" key="3">
    <source>
        <dbReference type="EMBL" id="KAL1521092.1"/>
    </source>
</evidence>
<dbReference type="InterPro" id="IPR044662">
    <property type="entry name" value="HS1/DABB1-like"/>
</dbReference>